<evidence type="ECO:0000313" key="3">
    <source>
        <dbReference type="Proteomes" id="UP000215914"/>
    </source>
</evidence>
<evidence type="ECO:0000313" key="2">
    <source>
        <dbReference type="EMBL" id="KAF5797854.1"/>
    </source>
</evidence>
<name>A0A9K3NEY7_HELAN</name>
<protein>
    <recommendedName>
        <fullName evidence="1">Transposase (putative) gypsy type domain-containing protein</fullName>
    </recommendedName>
</protein>
<proteinExistence type="predicted"/>
<dbReference type="PANTHER" id="PTHR31099:SF49">
    <property type="entry name" value="MYOSIN HEAVY CHAIN-LIKE PROTEIN"/>
    <property type="match status" value="1"/>
</dbReference>
<dbReference type="PANTHER" id="PTHR31099">
    <property type="entry name" value="OS06G0165300 PROTEIN"/>
    <property type="match status" value="1"/>
</dbReference>
<sequence length="124" mass="14490">MFGGETPENMEEMSSPLPPLKWSEEIFNDLVKSFKFPVSWGAIYPQDGQTASQAPAGYITLFWDYFAEGNIRLPITKFVLEVLGYYKFHISQLNPMGIVRIRHFEFLCQSMHIKPLVDRFRVFY</sequence>
<comment type="caution">
    <text evidence="2">The sequence shown here is derived from an EMBL/GenBank/DDBJ whole genome shotgun (WGS) entry which is preliminary data.</text>
</comment>
<organism evidence="2 3">
    <name type="scientific">Helianthus annuus</name>
    <name type="common">Common sunflower</name>
    <dbReference type="NCBI Taxonomy" id="4232"/>
    <lineage>
        <taxon>Eukaryota</taxon>
        <taxon>Viridiplantae</taxon>
        <taxon>Streptophyta</taxon>
        <taxon>Embryophyta</taxon>
        <taxon>Tracheophyta</taxon>
        <taxon>Spermatophyta</taxon>
        <taxon>Magnoliopsida</taxon>
        <taxon>eudicotyledons</taxon>
        <taxon>Gunneridae</taxon>
        <taxon>Pentapetalae</taxon>
        <taxon>asterids</taxon>
        <taxon>campanulids</taxon>
        <taxon>Asterales</taxon>
        <taxon>Asteraceae</taxon>
        <taxon>Asteroideae</taxon>
        <taxon>Heliantheae alliance</taxon>
        <taxon>Heliantheae</taxon>
        <taxon>Helianthus</taxon>
    </lineage>
</organism>
<dbReference type="Gramene" id="mRNA:HanXRQr2_Chr07g0285761">
    <property type="protein sequence ID" value="CDS:HanXRQr2_Chr07g0285761.1"/>
    <property type="gene ID" value="HanXRQr2_Chr07g0285761"/>
</dbReference>
<dbReference type="Proteomes" id="UP000215914">
    <property type="component" value="Unassembled WGS sequence"/>
</dbReference>
<reference evidence="2" key="1">
    <citation type="journal article" date="2017" name="Nature">
        <title>The sunflower genome provides insights into oil metabolism, flowering and Asterid evolution.</title>
        <authorList>
            <person name="Badouin H."/>
            <person name="Gouzy J."/>
            <person name="Grassa C.J."/>
            <person name="Murat F."/>
            <person name="Staton S.E."/>
            <person name="Cottret L."/>
            <person name="Lelandais-Briere C."/>
            <person name="Owens G.L."/>
            <person name="Carrere S."/>
            <person name="Mayjonade B."/>
            <person name="Legrand L."/>
            <person name="Gill N."/>
            <person name="Kane N.C."/>
            <person name="Bowers J.E."/>
            <person name="Hubner S."/>
            <person name="Bellec A."/>
            <person name="Berard A."/>
            <person name="Berges H."/>
            <person name="Blanchet N."/>
            <person name="Boniface M.C."/>
            <person name="Brunel D."/>
            <person name="Catrice O."/>
            <person name="Chaidir N."/>
            <person name="Claudel C."/>
            <person name="Donnadieu C."/>
            <person name="Faraut T."/>
            <person name="Fievet G."/>
            <person name="Helmstetter N."/>
            <person name="King M."/>
            <person name="Knapp S.J."/>
            <person name="Lai Z."/>
            <person name="Le Paslier M.C."/>
            <person name="Lippi Y."/>
            <person name="Lorenzon L."/>
            <person name="Mandel J.R."/>
            <person name="Marage G."/>
            <person name="Marchand G."/>
            <person name="Marquand E."/>
            <person name="Bret-Mestries E."/>
            <person name="Morien E."/>
            <person name="Nambeesan S."/>
            <person name="Nguyen T."/>
            <person name="Pegot-Espagnet P."/>
            <person name="Pouilly N."/>
            <person name="Raftis F."/>
            <person name="Sallet E."/>
            <person name="Schiex T."/>
            <person name="Thomas J."/>
            <person name="Vandecasteele C."/>
            <person name="Vares D."/>
            <person name="Vear F."/>
            <person name="Vautrin S."/>
            <person name="Crespi M."/>
            <person name="Mangin B."/>
            <person name="Burke J.M."/>
            <person name="Salse J."/>
            <person name="Munos S."/>
            <person name="Vincourt P."/>
            <person name="Rieseberg L.H."/>
            <person name="Langlade N.B."/>
        </authorList>
    </citation>
    <scope>NUCLEOTIDE SEQUENCE</scope>
    <source>
        <tissue evidence="2">Leaves</tissue>
    </source>
</reference>
<dbReference type="AlphaFoldDB" id="A0A9K3NEY7"/>
<dbReference type="Pfam" id="PF04195">
    <property type="entry name" value="Transposase_28"/>
    <property type="match status" value="1"/>
</dbReference>
<gene>
    <name evidence="2" type="ORF">HanXRQr2_Chr07g0285761</name>
</gene>
<keyword evidence="3" id="KW-1185">Reference proteome</keyword>
<evidence type="ECO:0000259" key="1">
    <source>
        <dbReference type="Pfam" id="PF04195"/>
    </source>
</evidence>
<dbReference type="EMBL" id="MNCJ02000322">
    <property type="protein sequence ID" value="KAF5797854.1"/>
    <property type="molecule type" value="Genomic_DNA"/>
</dbReference>
<dbReference type="InterPro" id="IPR007321">
    <property type="entry name" value="Transposase_28"/>
</dbReference>
<accession>A0A9K3NEY7</accession>
<feature type="domain" description="Transposase (putative) gypsy type" evidence="1">
    <location>
        <begin position="65"/>
        <end position="124"/>
    </location>
</feature>
<reference evidence="2" key="2">
    <citation type="submission" date="2020-06" db="EMBL/GenBank/DDBJ databases">
        <title>Helianthus annuus Genome sequencing and assembly Release 2.</title>
        <authorList>
            <person name="Gouzy J."/>
            <person name="Langlade N."/>
            <person name="Munos S."/>
        </authorList>
    </citation>
    <scope>NUCLEOTIDE SEQUENCE</scope>
    <source>
        <tissue evidence="2">Leaves</tissue>
    </source>
</reference>